<feature type="region of interest" description="Disordered" evidence="6">
    <location>
        <begin position="153"/>
        <end position="200"/>
    </location>
</feature>
<evidence type="ECO:0000256" key="6">
    <source>
        <dbReference type="SAM" id="MobiDB-lite"/>
    </source>
</evidence>
<dbReference type="GO" id="GO:0005634">
    <property type="term" value="C:nucleus"/>
    <property type="evidence" value="ECO:0007669"/>
    <property type="project" value="TreeGrafter"/>
</dbReference>
<dbReference type="GO" id="GO:0006357">
    <property type="term" value="P:regulation of transcription by RNA polymerase II"/>
    <property type="evidence" value="ECO:0007669"/>
    <property type="project" value="InterPro"/>
</dbReference>
<dbReference type="Gene3D" id="2.60.40.790">
    <property type="match status" value="1"/>
</dbReference>
<dbReference type="EMBL" id="BSYR01000011">
    <property type="protein sequence ID" value="GMI74715.1"/>
    <property type="molecule type" value="Genomic_DNA"/>
</dbReference>
<evidence type="ECO:0000256" key="3">
    <source>
        <dbReference type="ARBA" id="ARBA00023163"/>
    </source>
</evidence>
<dbReference type="AlphaFoldDB" id="A0A9W7HBW6"/>
<feature type="compositionally biased region" description="Polar residues" evidence="6">
    <location>
        <begin position="178"/>
        <end position="196"/>
    </location>
</feature>
<dbReference type="InterPro" id="IPR036431">
    <property type="entry name" value="ARID_dom_sf"/>
</dbReference>
<dbReference type="FunFam" id="1.10.150.60:FF:000018">
    <property type="entry name" value="AT-rich interactive domain-containing protein 3"/>
    <property type="match status" value="1"/>
</dbReference>
<dbReference type="SUPFAM" id="SSF46774">
    <property type="entry name" value="ARID-like"/>
    <property type="match status" value="1"/>
</dbReference>
<keyword evidence="10" id="KW-1185">Reference proteome</keyword>
<dbReference type="GO" id="GO:0003677">
    <property type="term" value="F:DNA binding"/>
    <property type="evidence" value="ECO:0007669"/>
    <property type="project" value="UniProtKB-KW"/>
</dbReference>
<evidence type="ECO:0000259" key="7">
    <source>
        <dbReference type="PROSITE" id="PS01031"/>
    </source>
</evidence>
<sequence>MITVINIEISLKQMEMTGCGSKAQMFDSKLVMAEFEAFFEAEAVGLAPIVTETEAAEVKDHVQVAEAGNLTAQLLSDNPDSVEQQAVSDRIDCHKDQTESNNVVVVVEVLGTEVLDELLKSGVNDGGELMDVEVLEDTSMAETVTELDEIEHDNELCGSPSAEVKVKPQDDADGVGNEQKTTGELSDENSNTSSDNLWPDTEEGRAAFVKDVEAFYKGNNLEFRLPKFYKKDLNLLKLWNAVIDLGGYAKVNSCKMWKHVGELFNPPKTCTTASLIFRHYYEKALLEYEKHKKPDLQPPPSVPSLVEPISVVSPLPDGTQAPDNGEVCHIIKDKSSSPAPKSDNQPKTSGSLKRKRPSAMERGAETRPSFGRFGTMLFDIGAPADNVTVKVKKTDNSYEVYALIPGCLPHEVNVESDPAGLFVVISGEPKVLDDPWGVASFKKVVRFPSRIDPSKTSAVVTERVQVYVCAPFEISEGSK</sequence>
<proteinExistence type="inferred from homology"/>
<dbReference type="PANTHER" id="PTHR15348:SF19">
    <property type="entry name" value="ARID DOMAIN-CONTAINING PROTEIN"/>
    <property type="match status" value="1"/>
</dbReference>
<keyword evidence="4" id="KW-0539">Nucleus</keyword>
<dbReference type="SMART" id="SM00501">
    <property type="entry name" value="BRIGHT"/>
    <property type="match status" value="1"/>
</dbReference>
<organism evidence="9 10">
    <name type="scientific">Hibiscus trionum</name>
    <name type="common">Flower of an hour</name>
    <dbReference type="NCBI Taxonomy" id="183268"/>
    <lineage>
        <taxon>Eukaryota</taxon>
        <taxon>Viridiplantae</taxon>
        <taxon>Streptophyta</taxon>
        <taxon>Embryophyta</taxon>
        <taxon>Tracheophyta</taxon>
        <taxon>Spermatophyta</taxon>
        <taxon>Magnoliopsida</taxon>
        <taxon>eudicotyledons</taxon>
        <taxon>Gunneridae</taxon>
        <taxon>Pentapetalae</taxon>
        <taxon>rosids</taxon>
        <taxon>malvids</taxon>
        <taxon>Malvales</taxon>
        <taxon>Malvaceae</taxon>
        <taxon>Malvoideae</taxon>
        <taxon>Hibiscus</taxon>
    </lineage>
</organism>
<keyword evidence="3" id="KW-0804">Transcription</keyword>
<feature type="domain" description="ARID" evidence="8">
    <location>
        <begin position="202"/>
        <end position="293"/>
    </location>
</feature>
<keyword evidence="2" id="KW-0238">DNA-binding</keyword>
<evidence type="ECO:0000256" key="1">
    <source>
        <dbReference type="ARBA" id="ARBA00023015"/>
    </source>
</evidence>
<gene>
    <name evidence="9" type="ORF">HRI_001140800</name>
</gene>
<keyword evidence="1" id="KW-0805">Transcription regulation</keyword>
<dbReference type="OrthoDB" id="338531at2759"/>
<dbReference type="InterPro" id="IPR002068">
    <property type="entry name" value="A-crystallin/Hsp20_dom"/>
</dbReference>
<evidence type="ECO:0000259" key="8">
    <source>
        <dbReference type="PROSITE" id="PS51011"/>
    </source>
</evidence>
<feature type="domain" description="SHSP" evidence="7">
    <location>
        <begin position="380"/>
        <end position="479"/>
    </location>
</feature>
<dbReference type="CDD" id="cd16100">
    <property type="entry name" value="ARID"/>
    <property type="match status" value="1"/>
</dbReference>
<dbReference type="CDD" id="cd00298">
    <property type="entry name" value="ACD_sHsps_p23-like"/>
    <property type="match status" value="1"/>
</dbReference>
<dbReference type="Gene3D" id="1.10.150.60">
    <property type="entry name" value="ARID DNA-binding domain"/>
    <property type="match status" value="1"/>
</dbReference>
<reference evidence="9" key="1">
    <citation type="submission" date="2023-05" db="EMBL/GenBank/DDBJ databases">
        <title>Genome and transcriptome analyses reveal genes involved in the formation of fine ridges on petal epidermal cells in Hibiscus trionum.</title>
        <authorList>
            <person name="Koshimizu S."/>
            <person name="Masuda S."/>
            <person name="Ishii T."/>
            <person name="Shirasu K."/>
            <person name="Hoshino A."/>
            <person name="Arita M."/>
        </authorList>
    </citation>
    <scope>NUCLEOTIDE SEQUENCE</scope>
    <source>
        <strain evidence="9">Hamamatsu line</strain>
    </source>
</reference>
<dbReference type="PROSITE" id="PS51011">
    <property type="entry name" value="ARID"/>
    <property type="match status" value="1"/>
</dbReference>
<comment type="caution">
    <text evidence="9">The sequence shown here is derived from an EMBL/GenBank/DDBJ whole genome shotgun (WGS) entry which is preliminary data.</text>
</comment>
<dbReference type="Pfam" id="PF01388">
    <property type="entry name" value="ARID"/>
    <property type="match status" value="1"/>
</dbReference>
<evidence type="ECO:0000313" key="9">
    <source>
        <dbReference type="EMBL" id="GMI74715.1"/>
    </source>
</evidence>
<evidence type="ECO:0000313" key="10">
    <source>
        <dbReference type="Proteomes" id="UP001165190"/>
    </source>
</evidence>
<evidence type="ECO:0000256" key="2">
    <source>
        <dbReference type="ARBA" id="ARBA00023125"/>
    </source>
</evidence>
<evidence type="ECO:0008006" key="11">
    <source>
        <dbReference type="Google" id="ProtNLM"/>
    </source>
</evidence>
<feature type="region of interest" description="Disordered" evidence="6">
    <location>
        <begin position="331"/>
        <end position="368"/>
    </location>
</feature>
<evidence type="ECO:0000256" key="5">
    <source>
        <dbReference type="PROSITE-ProRule" id="PRU00285"/>
    </source>
</evidence>
<evidence type="ECO:0000256" key="4">
    <source>
        <dbReference type="ARBA" id="ARBA00023242"/>
    </source>
</evidence>
<dbReference type="PROSITE" id="PS01031">
    <property type="entry name" value="SHSP"/>
    <property type="match status" value="1"/>
</dbReference>
<dbReference type="Proteomes" id="UP001165190">
    <property type="component" value="Unassembled WGS sequence"/>
</dbReference>
<dbReference type="InterPro" id="IPR001606">
    <property type="entry name" value="ARID_dom"/>
</dbReference>
<protein>
    <recommendedName>
        <fullName evidence="11">ARID domain-containing protein</fullName>
    </recommendedName>
</protein>
<name>A0A9W7HBW6_HIBTR</name>
<dbReference type="PANTHER" id="PTHR15348">
    <property type="entry name" value="AT-RICH INTERACTIVE DOMAIN-CONTAINING PROTEIN ARID DOMAIN- CONTAINING PROTEIN DEAD RINGER PROTEIN B-CELL REGULATOR OF IGH TRANSCRIPTION BRIGHT"/>
    <property type="match status" value="1"/>
</dbReference>
<accession>A0A9W7HBW6</accession>
<dbReference type="SUPFAM" id="SSF49764">
    <property type="entry name" value="HSP20-like chaperones"/>
    <property type="match status" value="1"/>
</dbReference>
<comment type="similarity">
    <text evidence="5">Belongs to the small heat shock protein (HSP20) family.</text>
</comment>
<dbReference type="InterPro" id="IPR045147">
    <property type="entry name" value="ARI3A/B/C"/>
</dbReference>
<dbReference type="SMART" id="SM01014">
    <property type="entry name" value="ARID"/>
    <property type="match status" value="1"/>
</dbReference>
<dbReference type="InterPro" id="IPR008978">
    <property type="entry name" value="HSP20-like_chaperone"/>
</dbReference>